<dbReference type="EMBL" id="CH902619">
    <property type="protein sequence ID" value="EDV36141.1"/>
    <property type="molecule type" value="Genomic_DNA"/>
</dbReference>
<dbReference type="OMA" id="SPICNNM"/>
<feature type="compositionally biased region" description="Basic residues" evidence="1">
    <location>
        <begin position="190"/>
        <end position="202"/>
    </location>
</feature>
<dbReference type="OrthoDB" id="7873147at2759"/>
<keyword evidence="3" id="KW-1185">Reference proteome</keyword>
<evidence type="ECO:0000313" key="2">
    <source>
        <dbReference type="EMBL" id="EDV36141.1"/>
    </source>
</evidence>
<evidence type="ECO:0000313" key="3">
    <source>
        <dbReference type="Proteomes" id="UP000007801"/>
    </source>
</evidence>
<name>B3MBX0_DROAN</name>
<evidence type="ECO:0000256" key="1">
    <source>
        <dbReference type="SAM" id="MobiDB-lite"/>
    </source>
</evidence>
<dbReference type="eggNOG" id="ENOG502T937">
    <property type="taxonomic scope" value="Eukaryota"/>
</dbReference>
<dbReference type="GO" id="GO:0090571">
    <property type="term" value="C:RNA polymerase II transcription repressor complex"/>
    <property type="evidence" value="ECO:0007669"/>
    <property type="project" value="EnsemblMetazoa"/>
</dbReference>
<reference evidence="2 3" key="1">
    <citation type="journal article" date="2007" name="Nature">
        <title>Evolution of genes and genomes on the Drosophila phylogeny.</title>
        <authorList>
            <consortium name="Drosophila 12 Genomes Consortium"/>
            <person name="Clark A.G."/>
            <person name="Eisen M.B."/>
            <person name="Smith D.R."/>
            <person name="Bergman C.M."/>
            <person name="Oliver B."/>
            <person name="Markow T.A."/>
            <person name="Kaufman T.C."/>
            <person name="Kellis M."/>
            <person name="Gelbart W."/>
            <person name="Iyer V.N."/>
            <person name="Pollard D.A."/>
            <person name="Sackton T.B."/>
            <person name="Larracuente A.M."/>
            <person name="Singh N.D."/>
            <person name="Abad J.P."/>
            <person name="Abt D.N."/>
            <person name="Adryan B."/>
            <person name="Aguade M."/>
            <person name="Akashi H."/>
            <person name="Anderson W.W."/>
            <person name="Aquadro C.F."/>
            <person name="Ardell D.H."/>
            <person name="Arguello R."/>
            <person name="Artieri C.G."/>
            <person name="Barbash D.A."/>
            <person name="Barker D."/>
            <person name="Barsanti P."/>
            <person name="Batterham P."/>
            <person name="Batzoglou S."/>
            <person name="Begun D."/>
            <person name="Bhutkar A."/>
            <person name="Blanco E."/>
            <person name="Bosak S.A."/>
            <person name="Bradley R.K."/>
            <person name="Brand A.D."/>
            <person name="Brent M.R."/>
            <person name="Brooks A.N."/>
            <person name="Brown R.H."/>
            <person name="Butlin R.K."/>
            <person name="Caggese C."/>
            <person name="Calvi B.R."/>
            <person name="Bernardo de Carvalho A."/>
            <person name="Caspi A."/>
            <person name="Castrezana S."/>
            <person name="Celniker S.E."/>
            <person name="Chang J.L."/>
            <person name="Chapple C."/>
            <person name="Chatterji S."/>
            <person name="Chinwalla A."/>
            <person name="Civetta A."/>
            <person name="Clifton S.W."/>
            <person name="Comeron J.M."/>
            <person name="Costello J.C."/>
            <person name="Coyne J.A."/>
            <person name="Daub J."/>
            <person name="David R.G."/>
            <person name="Delcher A.L."/>
            <person name="Delehaunty K."/>
            <person name="Do C.B."/>
            <person name="Ebling H."/>
            <person name="Edwards K."/>
            <person name="Eickbush T."/>
            <person name="Evans J.D."/>
            <person name="Filipski A."/>
            <person name="Findeiss S."/>
            <person name="Freyhult E."/>
            <person name="Fulton L."/>
            <person name="Fulton R."/>
            <person name="Garcia A.C."/>
            <person name="Gardiner A."/>
            <person name="Garfield D.A."/>
            <person name="Garvin B.E."/>
            <person name="Gibson G."/>
            <person name="Gilbert D."/>
            <person name="Gnerre S."/>
            <person name="Godfrey J."/>
            <person name="Good R."/>
            <person name="Gotea V."/>
            <person name="Gravely B."/>
            <person name="Greenberg A.J."/>
            <person name="Griffiths-Jones S."/>
            <person name="Gross S."/>
            <person name="Guigo R."/>
            <person name="Gustafson E.A."/>
            <person name="Haerty W."/>
            <person name="Hahn M.W."/>
            <person name="Halligan D.L."/>
            <person name="Halpern A.L."/>
            <person name="Halter G.M."/>
            <person name="Han M.V."/>
            <person name="Heger A."/>
            <person name="Hillier L."/>
            <person name="Hinrichs A.S."/>
            <person name="Holmes I."/>
            <person name="Hoskins R.A."/>
            <person name="Hubisz M.J."/>
            <person name="Hultmark D."/>
            <person name="Huntley M.A."/>
            <person name="Jaffe D.B."/>
            <person name="Jagadeeshan S."/>
            <person name="Jeck W.R."/>
            <person name="Johnson J."/>
            <person name="Jones C.D."/>
            <person name="Jordan W.C."/>
            <person name="Karpen G.H."/>
            <person name="Kataoka E."/>
            <person name="Keightley P.D."/>
            <person name="Kheradpour P."/>
            <person name="Kirkness E.F."/>
            <person name="Koerich L.B."/>
            <person name="Kristiansen K."/>
            <person name="Kudrna D."/>
            <person name="Kulathinal R.J."/>
            <person name="Kumar S."/>
            <person name="Kwok R."/>
            <person name="Lander E."/>
            <person name="Langley C.H."/>
            <person name="Lapoint R."/>
            <person name="Lazzaro B.P."/>
            <person name="Lee S.J."/>
            <person name="Levesque L."/>
            <person name="Li R."/>
            <person name="Lin C.F."/>
            <person name="Lin M.F."/>
            <person name="Lindblad-Toh K."/>
            <person name="Llopart A."/>
            <person name="Long M."/>
            <person name="Low L."/>
            <person name="Lozovsky E."/>
            <person name="Lu J."/>
            <person name="Luo M."/>
            <person name="Machado C.A."/>
            <person name="Makalowski W."/>
            <person name="Marzo M."/>
            <person name="Matsuda M."/>
            <person name="Matzkin L."/>
            <person name="McAllister B."/>
            <person name="McBride C.S."/>
            <person name="McKernan B."/>
            <person name="McKernan K."/>
            <person name="Mendez-Lago M."/>
            <person name="Minx P."/>
            <person name="Mollenhauer M.U."/>
            <person name="Montooth K."/>
            <person name="Mount S.M."/>
            <person name="Mu X."/>
            <person name="Myers E."/>
            <person name="Negre B."/>
            <person name="Newfeld S."/>
            <person name="Nielsen R."/>
            <person name="Noor M.A."/>
            <person name="O'Grady P."/>
            <person name="Pachter L."/>
            <person name="Papaceit M."/>
            <person name="Parisi M.J."/>
            <person name="Parisi M."/>
            <person name="Parts L."/>
            <person name="Pedersen J.S."/>
            <person name="Pesole G."/>
            <person name="Phillippy A.M."/>
            <person name="Ponting C.P."/>
            <person name="Pop M."/>
            <person name="Porcelli D."/>
            <person name="Powell J.R."/>
            <person name="Prohaska S."/>
            <person name="Pruitt K."/>
            <person name="Puig M."/>
            <person name="Quesneville H."/>
            <person name="Ram K.R."/>
            <person name="Rand D."/>
            <person name="Rasmussen M.D."/>
            <person name="Reed L.K."/>
            <person name="Reenan R."/>
            <person name="Reily A."/>
            <person name="Remington K.A."/>
            <person name="Rieger T.T."/>
            <person name="Ritchie M.G."/>
            <person name="Robin C."/>
            <person name="Rogers Y.H."/>
            <person name="Rohde C."/>
            <person name="Rozas J."/>
            <person name="Rubenfield M.J."/>
            <person name="Ruiz A."/>
            <person name="Russo S."/>
            <person name="Salzberg S.L."/>
            <person name="Sanchez-Gracia A."/>
            <person name="Saranga D.J."/>
            <person name="Sato H."/>
            <person name="Schaeffer S.W."/>
            <person name="Schatz M.C."/>
            <person name="Schlenke T."/>
            <person name="Schwartz R."/>
            <person name="Segarra C."/>
            <person name="Singh R.S."/>
            <person name="Sirot L."/>
            <person name="Sirota M."/>
            <person name="Sisneros N.B."/>
            <person name="Smith C.D."/>
            <person name="Smith T.F."/>
            <person name="Spieth J."/>
            <person name="Stage D.E."/>
            <person name="Stark A."/>
            <person name="Stephan W."/>
            <person name="Strausberg R.L."/>
            <person name="Strempel S."/>
            <person name="Sturgill D."/>
            <person name="Sutton G."/>
            <person name="Sutton G.G."/>
            <person name="Tao W."/>
            <person name="Teichmann S."/>
            <person name="Tobari Y.N."/>
            <person name="Tomimura Y."/>
            <person name="Tsolas J.M."/>
            <person name="Valente V.L."/>
            <person name="Venter E."/>
            <person name="Venter J.C."/>
            <person name="Vicario S."/>
            <person name="Vieira F.G."/>
            <person name="Vilella A.J."/>
            <person name="Villasante A."/>
            <person name="Walenz B."/>
            <person name="Wang J."/>
            <person name="Wasserman M."/>
            <person name="Watts T."/>
            <person name="Wilson D."/>
            <person name="Wilson R.K."/>
            <person name="Wing R.A."/>
            <person name="Wolfner M.F."/>
            <person name="Wong A."/>
            <person name="Wong G.K."/>
            <person name="Wu C.I."/>
            <person name="Wu G."/>
            <person name="Yamamoto D."/>
            <person name="Yang H.P."/>
            <person name="Yang S.P."/>
            <person name="Yorke J.A."/>
            <person name="Yoshida K."/>
            <person name="Zdobnov E."/>
            <person name="Zhang P."/>
            <person name="Zhang Y."/>
            <person name="Zimin A.V."/>
            <person name="Baldwin J."/>
            <person name="Abdouelleil A."/>
            <person name="Abdulkadir J."/>
            <person name="Abebe A."/>
            <person name="Abera B."/>
            <person name="Abreu J."/>
            <person name="Acer S.C."/>
            <person name="Aftuck L."/>
            <person name="Alexander A."/>
            <person name="An P."/>
            <person name="Anderson E."/>
            <person name="Anderson S."/>
            <person name="Arachi H."/>
            <person name="Azer M."/>
            <person name="Bachantsang P."/>
            <person name="Barry A."/>
            <person name="Bayul T."/>
            <person name="Berlin A."/>
            <person name="Bessette D."/>
            <person name="Bloom T."/>
            <person name="Blye J."/>
            <person name="Boguslavskiy L."/>
            <person name="Bonnet C."/>
            <person name="Boukhgalter B."/>
            <person name="Bourzgui I."/>
            <person name="Brown A."/>
            <person name="Cahill P."/>
            <person name="Channer S."/>
            <person name="Cheshatsang Y."/>
            <person name="Chuda L."/>
            <person name="Citroen M."/>
            <person name="Collymore A."/>
            <person name="Cooke P."/>
            <person name="Costello M."/>
            <person name="D'Aco K."/>
            <person name="Daza R."/>
            <person name="De Haan G."/>
            <person name="DeGray S."/>
            <person name="DeMaso C."/>
            <person name="Dhargay N."/>
            <person name="Dooley K."/>
            <person name="Dooley E."/>
            <person name="Doricent M."/>
            <person name="Dorje P."/>
            <person name="Dorjee K."/>
            <person name="Dupes A."/>
            <person name="Elong R."/>
            <person name="Falk J."/>
            <person name="Farina A."/>
            <person name="Faro S."/>
            <person name="Ferguson D."/>
            <person name="Fisher S."/>
            <person name="Foley C.D."/>
            <person name="Franke A."/>
            <person name="Friedrich D."/>
            <person name="Gadbois L."/>
            <person name="Gearin G."/>
            <person name="Gearin C.R."/>
            <person name="Giannoukos G."/>
            <person name="Goode T."/>
            <person name="Graham J."/>
            <person name="Grandbois E."/>
            <person name="Grewal S."/>
            <person name="Gyaltsen K."/>
            <person name="Hafez N."/>
            <person name="Hagos B."/>
            <person name="Hall J."/>
            <person name="Henson C."/>
            <person name="Hollinger A."/>
            <person name="Honan T."/>
            <person name="Huard M.D."/>
            <person name="Hughes L."/>
            <person name="Hurhula B."/>
            <person name="Husby M.E."/>
            <person name="Kamat A."/>
            <person name="Kanga B."/>
            <person name="Kashin S."/>
            <person name="Khazanovich D."/>
            <person name="Kisner P."/>
            <person name="Lance K."/>
            <person name="Lara M."/>
            <person name="Lee W."/>
            <person name="Lennon N."/>
            <person name="Letendre F."/>
            <person name="LeVine R."/>
            <person name="Lipovsky A."/>
            <person name="Liu X."/>
            <person name="Liu J."/>
            <person name="Liu S."/>
            <person name="Lokyitsang T."/>
            <person name="Lokyitsang Y."/>
            <person name="Lubonja R."/>
            <person name="Lui A."/>
            <person name="MacDonald P."/>
            <person name="Magnisalis V."/>
            <person name="Maru K."/>
            <person name="Matthews C."/>
            <person name="McCusker W."/>
            <person name="McDonough S."/>
            <person name="Mehta T."/>
            <person name="Meldrim J."/>
            <person name="Meneus L."/>
            <person name="Mihai O."/>
            <person name="Mihalev A."/>
            <person name="Mihova T."/>
            <person name="Mittelman R."/>
            <person name="Mlenga V."/>
            <person name="Montmayeur A."/>
            <person name="Mulrain L."/>
            <person name="Navidi A."/>
            <person name="Naylor J."/>
            <person name="Negash T."/>
            <person name="Nguyen T."/>
            <person name="Nguyen N."/>
            <person name="Nicol R."/>
            <person name="Norbu C."/>
            <person name="Norbu N."/>
            <person name="Novod N."/>
            <person name="O'Neill B."/>
            <person name="Osman S."/>
            <person name="Markiewicz E."/>
            <person name="Oyono O.L."/>
            <person name="Patti C."/>
            <person name="Phunkhang P."/>
            <person name="Pierre F."/>
            <person name="Priest M."/>
            <person name="Raghuraman S."/>
            <person name="Rege F."/>
            <person name="Reyes R."/>
            <person name="Rise C."/>
            <person name="Rogov P."/>
            <person name="Ross K."/>
            <person name="Ryan E."/>
            <person name="Settipalli S."/>
            <person name="Shea T."/>
            <person name="Sherpa N."/>
            <person name="Shi L."/>
            <person name="Shih D."/>
            <person name="Sparrow T."/>
            <person name="Spaulding J."/>
            <person name="Stalker J."/>
            <person name="Stange-Thomann N."/>
            <person name="Stavropoulos S."/>
            <person name="Stone C."/>
            <person name="Strader C."/>
            <person name="Tesfaye S."/>
            <person name="Thomson T."/>
            <person name="Thoulutsang Y."/>
            <person name="Thoulutsang D."/>
            <person name="Topham K."/>
            <person name="Topping I."/>
            <person name="Tsamla T."/>
            <person name="Vassiliev H."/>
            <person name="Vo A."/>
            <person name="Wangchuk T."/>
            <person name="Wangdi T."/>
            <person name="Weiand M."/>
            <person name="Wilkinson J."/>
            <person name="Wilson A."/>
            <person name="Yadav S."/>
            <person name="Young G."/>
            <person name="Yu Q."/>
            <person name="Zembek L."/>
            <person name="Zhong D."/>
            <person name="Zimmer A."/>
            <person name="Zwirko Z."/>
            <person name="Jaffe D.B."/>
            <person name="Alvarez P."/>
            <person name="Brockman W."/>
            <person name="Butler J."/>
            <person name="Chin C."/>
            <person name="Gnerre S."/>
            <person name="Grabherr M."/>
            <person name="Kleber M."/>
            <person name="Mauceli E."/>
            <person name="MacCallum I."/>
        </authorList>
    </citation>
    <scope>NUCLEOTIDE SEQUENCE [LARGE SCALE GENOMIC DNA]</scope>
    <source>
        <strain evidence="3">Tucson 14024-0371.13</strain>
    </source>
</reference>
<feature type="region of interest" description="Disordered" evidence="1">
    <location>
        <begin position="102"/>
        <end position="133"/>
    </location>
</feature>
<feature type="region of interest" description="Disordered" evidence="1">
    <location>
        <begin position="184"/>
        <end position="260"/>
    </location>
</feature>
<dbReference type="HOGENOM" id="CLU_037558_0_0_1"/>
<dbReference type="GO" id="GO:0034584">
    <property type="term" value="F:piRNA binding"/>
    <property type="evidence" value="ECO:0007669"/>
    <property type="project" value="EnsemblMetazoa"/>
</dbReference>
<feature type="compositionally biased region" description="Basic residues" evidence="1">
    <location>
        <begin position="232"/>
        <end position="249"/>
    </location>
</feature>
<dbReference type="AlphaFoldDB" id="B3MBX0"/>
<organism evidence="2 3">
    <name type="scientific">Drosophila ananassae</name>
    <name type="common">Fruit fly</name>
    <dbReference type="NCBI Taxonomy" id="7217"/>
    <lineage>
        <taxon>Eukaryota</taxon>
        <taxon>Metazoa</taxon>
        <taxon>Ecdysozoa</taxon>
        <taxon>Arthropoda</taxon>
        <taxon>Hexapoda</taxon>
        <taxon>Insecta</taxon>
        <taxon>Pterygota</taxon>
        <taxon>Neoptera</taxon>
        <taxon>Endopterygota</taxon>
        <taxon>Diptera</taxon>
        <taxon>Brachycera</taxon>
        <taxon>Muscomorpha</taxon>
        <taxon>Ephydroidea</taxon>
        <taxon>Drosophilidae</taxon>
        <taxon>Drosophila</taxon>
        <taxon>Sophophora</taxon>
    </lineage>
</organism>
<dbReference type="FunCoup" id="B3MBX0">
    <property type="interactions" value="196"/>
</dbReference>
<protein>
    <recommendedName>
        <fullName evidence="4">Protein panoramix</fullName>
    </recommendedName>
</protein>
<dbReference type="GeneID" id="6494963"/>
<evidence type="ECO:0008006" key="4">
    <source>
        <dbReference type="Google" id="ProtNLM"/>
    </source>
</evidence>
<dbReference type="GO" id="GO:0141006">
    <property type="term" value="P:transposable element silencing by piRNA-mediated heterochromatin formation"/>
    <property type="evidence" value="ECO:0007669"/>
    <property type="project" value="EnsemblMetazoa"/>
</dbReference>
<dbReference type="Proteomes" id="UP000007801">
    <property type="component" value="Unassembled WGS sequence"/>
</dbReference>
<feature type="compositionally biased region" description="Basic and acidic residues" evidence="1">
    <location>
        <begin position="1"/>
        <end position="20"/>
    </location>
</feature>
<gene>
    <name evidence="2" type="primary">Dana\GF12105</name>
    <name evidence="2" type="synonym">dana_GLEANR_12116</name>
    <name evidence="2" type="ORF">GF12105</name>
</gene>
<sequence length="517" mass="58419">MEEQPIKQEVKTEIEAQTHLDEDDNTPLRESAIDSPPHAFAPGVPLVQSGWESDHDDGSHLAAPRTPGASFMEIAAKVEPKPEVQNTDEDDEMLDQLLNEDFDCERPAPGPDIKPVVKSEPREATPRTLDGIPSQYTLRENLNDMDLCSLDALPSEIPADAESTDALLATKKEILQQLAEVETEYASKPKEKKKKKKHKKDRSQKSSQSKEESEPRKRRHSQSSPNDSQKENKRHRSGHSSQGHHHGLKTPKPDPDFDCIPVRSDERHVRLVQSSRLFAPKQELEQPKVNLSLADKRNRATARAELALLMFQKKKDDQEQVEVQVVETVSKLPVSESFRNQDSFENPSPICNNMNVTYAFNSVPGTKIEFGKWGLETVPQATRELLRVLGISLERLKQIQITAKPSQRILKLKKEQLEKGLSPAEDIETATLYKNAATQTEGVSATRSVETQVRLESQYSGAFWQDPTFDVTDLTQQQSNVMFALMELFTTVPDSTWAQTLYRALEPALHIKRRFNR</sequence>
<accession>B3MBX0</accession>
<feature type="region of interest" description="Disordered" evidence="1">
    <location>
        <begin position="1"/>
        <end position="68"/>
    </location>
</feature>
<feature type="compositionally biased region" description="Basic and acidic residues" evidence="1">
    <location>
        <begin position="115"/>
        <end position="125"/>
    </location>
</feature>
<dbReference type="InParanoid" id="B3MBX0"/>
<dbReference type="KEGG" id="dan:6494963"/>
<dbReference type="STRING" id="7217.B3MBX0"/>
<proteinExistence type="predicted"/>
<dbReference type="PhylomeDB" id="B3MBX0"/>